<dbReference type="EMBL" id="FUZT01000001">
    <property type="protein sequence ID" value="SKC39540.1"/>
    <property type="molecule type" value="Genomic_DNA"/>
</dbReference>
<reference evidence="4" key="1">
    <citation type="submission" date="2017-02" db="EMBL/GenBank/DDBJ databases">
        <authorList>
            <person name="Varghese N."/>
            <person name="Submissions S."/>
        </authorList>
    </citation>
    <scope>NUCLEOTIDE SEQUENCE [LARGE SCALE GENOMIC DNA]</scope>
    <source>
        <strain evidence="4">M1</strain>
    </source>
</reference>
<feature type="domain" description="SoxA A3" evidence="2">
    <location>
        <begin position="4"/>
        <end position="85"/>
    </location>
</feature>
<sequence length="92" mass="10430">MSEKKTYLCRCENLTVEDLHKLLDQGITSMQEIKRESRCTMGPCQGRTCRELIAKEIAKYKNIDITEVDMPTYRAPVKPIKLGPIVGGEEDA</sequence>
<dbReference type="InterPro" id="IPR041854">
    <property type="entry name" value="BFD-like_2Fe2S-bd_dom_sf"/>
</dbReference>
<dbReference type="InterPro" id="IPR041117">
    <property type="entry name" value="SoxA_A3"/>
</dbReference>
<evidence type="ECO:0000313" key="3">
    <source>
        <dbReference type="EMBL" id="SKC39540.1"/>
    </source>
</evidence>
<name>A0A1T5IKB4_9FIRM</name>
<accession>A0A1T5IKB4</accession>
<dbReference type="Pfam" id="PF17806">
    <property type="entry name" value="SO_alpha_A3"/>
    <property type="match status" value="1"/>
</dbReference>
<dbReference type="GO" id="GO:0016491">
    <property type="term" value="F:oxidoreductase activity"/>
    <property type="evidence" value="ECO:0007669"/>
    <property type="project" value="UniProtKB-KW"/>
</dbReference>
<dbReference type="PANTHER" id="PTHR42949">
    <property type="entry name" value="ANAEROBIC GLYCEROL-3-PHOSPHATE DEHYDROGENASE SUBUNIT B"/>
    <property type="match status" value="1"/>
</dbReference>
<dbReference type="OrthoDB" id="9801699at2"/>
<protein>
    <submittedName>
        <fullName evidence="3">BFD-like [2Fe-2S] binding domain-containing protein</fullName>
    </submittedName>
</protein>
<dbReference type="Proteomes" id="UP000190285">
    <property type="component" value="Unassembled WGS sequence"/>
</dbReference>
<evidence type="ECO:0000259" key="2">
    <source>
        <dbReference type="Pfam" id="PF17806"/>
    </source>
</evidence>
<evidence type="ECO:0000256" key="1">
    <source>
        <dbReference type="ARBA" id="ARBA00023002"/>
    </source>
</evidence>
<dbReference type="STRING" id="36842.SAMN02194393_00480"/>
<keyword evidence="4" id="KW-1185">Reference proteome</keyword>
<organism evidence="3 4">
    <name type="scientific">Maledivibacter halophilus</name>
    <dbReference type="NCBI Taxonomy" id="36842"/>
    <lineage>
        <taxon>Bacteria</taxon>
        <taxon>Bacillati</taxon>
        <taxon>Bacillota</taxon>
        <taxon>Clostridia</taxon>
        <taxon>Peptostreptococcales</taxon>
        <taxon>Caminicellaceae</taxon>
        <taxon>Maledivibacter</taxon>
    </lineage>
</organism>
<gene>
    <name evidence="3" type="ORF">SAMN02194393_00480</name>
</gene>
<evidence type="ECO:0000313" key="4">
    <source>
        <dbReference type="Proteomes" id="UP000190285"/>
    </source>
</evidence>
<dbReference type="InterPro" id="IPR051691">
    <property type="entry name" value="Metab_Enz_Cyan_OpOx_G3PDH"/>
</dbReference>
<keyword evidence="1" id="KW-0560">Oxidoreductase</keyword>
<proteinExistence type="predicted"/>
<dbReference type="PANTHER" id="PTHR42949:SF3">
    <property type="entry name" value="ANAEROBIC GLYCEROL-3-PHOSPHATE DEHYDROGENASE SUBUNIT B"/>
    <property type="match status" value="1"/>
</dbReference>
<dbReference type="AlphaFoldDB" id="A0A1T5IKB4"/>
<dbReference type="RefSeq" id="WP_079489060.1">
    <property type="nucleotide sequence ID" value="NZ_FUZT01000001.1"/>
</dbReference>
<dbReference type="Gene3D" id="1.10.10.1100">
    <property type="entry name" value="BFD-like [2Fe-2S]-binding domain"/>
    <property type="match status" value="1"/>
</dbReference>